<dbReference type="InterPro" id="IPR002347">
    <property type="entry name" value="SDR_fam"/>
</dbReference>
<dbReference type="GO" id="GO:0016491">
    <property type="term" value="F:oxidoreductase activity"/>
    <property type="evidence" value="ECO:0007669"/>
    <property type="project" value="UniProtKB-KW"/>
</dbReference>
<organism evidence="4 5">
    <name type="scientific">Alteromonas genovensis</name>
    <dbReference type="NCBI Taxonomy" id="471225"/>
    <lineage>
        <taxon>Bacteria</taxon>
        <taxon>Pseudomonadati</taxon>
        <taxon>Pseudomonadota</taxon>
        <taxon>Gammaproteobacteria</taxon>
        <taxon>Alteromonadales</taxon>
        <taxon>Alteromonadaceae</taxon>
        <taxon>Alteromonas/Salinimonas group</taxon>
        <taxon>Alteromonas</taxon>
    </lineage>
</organism>
<protein>
    <submittedName>
        <fullName evidence="4">SDR family NAD(P)-dependent oxidoreductase</fullName>
    </submittedName>
</protein>
<evidence type="ECO:0000256" key="2">
    <source>
        <dbReference type="ARBA" id="ARBA00023002"/>
    </source>
</evidence>
<evidence type="ECO:0000256" key="3">
    <source>
        <dbReference type="RuleBase" id="RU000363"/>
    </source>
</evidence>
<keyword evidence="2" id="KW-0560">Oxidoreductase</keyword>
<dbReference type="PANTHER" id="PTHR24320">
    <property type="entry name" value="RETINOL DEHYDROGENASE"/>
    <property type="match status" value="1"/>
</dbReference>
<dbReference type="PANTHER" id="PTHR24320:SF148">
    <property type="entry name" value="NAD(P)-BINDING ROSSMANN-FOLD SUPERFAMILY PROTEIN"/>
    <property type="match status" value="1"/>
</dbReference>
<gene>
    <name evidence="4" type="ORF">GTQ48_07365</name>
</gene>
<name>A0A6N9TDG1_9ALTE</name>
<dbReference type="Proteomes" id="UP000471381">
    <property type="component" value="Unassembled WGS sequence"/>
</dbReference>
<reference evidence="4 5" key="1">
    <citation type="submission" date="2020-01" db="EMBL/GenBank/DDBJ databases">
        <title>Genomes of bacteria type strains.</title>
        <authorList>
            <person name="Chen J."/>
            <person name="Zhu S."/>
            <person name="Yang J."/>
        </authorList>
    </citation>
    <scope>NUCLEOTIDE SEQUENCE [LARGE SCALE GENOMIC DNA]</scope>
    <source>
        <strain evidence="4 5">LMG 24078</strain>
    </source>
</reference>
<proteinExistence type="inferred from homology"/>
<dbReference type="AlphaFoldDB" id="A0A6N9TDG1"/>
<dbReference type="RefSeq" id="WP_163105952.1">
    <property type="nucleotide sequence ID" value="NZ_JAAAWO010000004.1"/>
</dbReference>
<dbReference type="InterPro" id="IPR036291">
    <property type="entry name" value="NAD(P)-bd_dom_sf"/>
</dbReference>
<accession>A0A6N9TDG1</accession>
<dbReference type="Gene3D" id="3.40.50.720">
    <property type="entry name" value="NAD(P)-binding Rossmann-like Domain"/>
    <property type="match status" value="1"/>
</dbReference>
<evidence type="ECO:0000256" key="1">
    <source>
        <dbReference type="ARBA" id="ARBA00006484"/>
    </source>
</evidence>
<dbReference type="EMBL" id="JAAAWO010000004">
    <property type="protein sequence ID" value="NDW15334.1"/>
    <property type="molecule type" value="Genomic_DNA"/>
</dbReference>
<dbReference type="PRINTS" id="PR00080">
    <property type="entry name" value="SDRFAMILY"/>
</dbReference>
<sequence length="265" mass="28592">MKKVLITGATDGIGLETAKLLAAQGNHLIMHGRSDHKLQSACEQVKQYAPDVTIDTYLADLSTLSDSRKLARSILKDHSRIDVIINNAGVFKLPQPITQEGFDARFVVNTFAPAIITELLLPVLSEDGRIVNLSSAAQAPVQVDAMKGLVHLNDDFQAYAQSKLALTIWSEQVSKTLRPGQVSVSVNPGSLLASKMVKEGFGVAGNDLSIGAQILCKAALSDEFQHSSGKYFDNDSQQFSSPHNFAVNAVNCQKVMEALQSVVEE</sequence>
<comment type="caution">
    <text evidence="4">The sequence shown here is derived from an EMBL/GenBank/DDBJ whole genome shotgun (WGS) entry which is preliminary data.</text>
</comment>
<comment type="similarity">
    <text evidence="1 3">Belongs to the short-chain dehydrogenases/reductases (SDR) family.</text>
</comment>
<evidence type="ECO:0000313" key="5">
    <source>
        <dbReference type="Proteomes" id="UP000471381"/>
    </source>
</evidence>
<dbReference type="SUPFAM" id="SSF51735">
    <property type="entry name" value="NAD(P)-binding Rossmann-fold domains"/>
    <property type="match status" value="1"/>
</dbReference>
<keyword evidence="5" id="KW-1185">Reference proteome</keyword>
<dbReference type="Pfam" id="PF00106">
    <property type="entry name" value="adh_short"/>
    <property type="match status" value="1"/>
</dbReference>
<evidence type="ECO:0000313" key="4">
    <source>
        <dbReference type="EMBL" id="NDW15334.1"/>
    </source>
</evidence>
<dbReference type="PRINTS" id="PR00081">
    <property type="entry name" value="GDHRDH"/>
</dbReference>